<dbReference type="OrthoDB" id="6064795at2"/>
<proteinExistence type="predicted"/>
<evidence type="ECO:0000313" key="1">
    <source>
        <dbReference type="EMBL" id="GEC14257.1"/>
    </source>
</evidence>
<gene>
    <name evidence="1" type="ORF">NWI01_01490</name>
</gene>
<dbReference type="EMBL" id="BJNF01000002">
    <property type="protein sequence ID" value="GEC14257.1"/>
    <property type="molecule type" value="Genomic_DNA"/>
</dbReference>
<evidence type="ECO:0000313" key="2">
    <source>
        <dbReference type="Proteomes" id="UP000318825"/>
    </source>
</evidence>
<comment type="caution">
    <text evidence="1">The sequence shown here is derived from an EMBL/GenBank/DDBJ whole genome shotgun (WGS) entry which is preliminary data.</text>
</comment>
<dbReference type="Proteomes" id="UP000318825">
    <property type="component" value="Unassembled WGS sequence"/>
</dbReference>
<accession>A0A4Y3W5F1</accession>
<name>A0A4Y3W5F1_NITWI</name>
<dbReference type="RefSeq" id="WP_141381834.1">
    <property type="nucleotide sequence ID" value="NZ_BJNF01000002.1"/>
</dbReference>
<reference evidence="1 2" key="1">
    <citation type="submission" date="2019-06" db="EMBL/GenBank/DDBJ databases">
        <title>Whole genome shotgun sequence of Nitrobacter winogradskyi NBRC 14297.</title>
        <authorList>
            <person name="Hosoyama A."/>
            <person name="Uohara A."/>
            <person name="Ohji S."/>
            <person name="Ichikawa N."/>
        </authorList>
    </citation>
    <scope>NUCLEOTIDE SEQUENCE [LARGE SCALE GENOMIC DNA]</scope>
    <source>
        <strain evidence="1 2">NBRC 14297</strain>
    </source>
</reference>
<organism evidence="1 2">
    <name type="scientific">Nitrobacter winogradskyi</name>
    <name type="common">Nitrobacter agilis</name>
    <dbReference type="NCBI Taxonomy" id="913"/>
    <lineage>
        <taxon>Bacteria</taxon>
        <taxon>Pseudomonadati</taxon>
        <taxon>Pseudomonadota</taxon>
        <taxon>Alphaproteobacteria</taxon>
        <taxon>Hyphomicrobiales</taxon>
        <taxon>Nitrobacteraceae</taxon>
        <taxon>Nitrobacter</taxon>
    </lineage>
</organism>
<sequence>MFARKGEKPVGVDFIANARAGWGDPMPDWIETLAIEANRTNLGKTAHRIGIRRNVLCSVLYNKYSGNLAKIEERAREALPPPPTDCPVLGAIEQKRCLNEQRMDNTGASSIRAKLYRACRGGCPHSRLTQEDNDAGR</sequence>
<dbReference type="AlphaFoldDB" id="A0A4Y3W5F1"/>
<protein>
    <submittedName>
        <fullName evidence="1">Uncharacterized protein</fullName>
    </submittedName>
</protein>